<evidence type="ECO:0000313" key="1">
    <source>
        <dbReference type="EMBL" id="KAL2544664.1"/>
    </source>
</evidence>
<dbReference type="Proteomes" id="UP001604277">
    <property type="component" value="Unassembled WGS sequence"/>
</dbReference>
<dbReference type="PANTHER" id="PTHR48040">
    <property type="entry name" value="PLEIOTROPIC DRUG RESISTANCE PROTEIN 1-LIKE ISOFORM X1"/>
    <property type="match status" value="1"/>
</dbReference>
<reference evidence="2" key="1">
    <citation type="submission" date="2024-07" db="EMBL/GenBank/DDBJ databases">
        <title>Two chromosome-level genome assemblies of Korean endemic species Abeliophyllum distichum and Forsythia ovata (Oleaceae).</title>
        <authorList>
            <person name="Jang H."/>
        </authorList>
    </citation>
    <scope>NUCLEOTIDE SEQUENCE [LARGE SCALE GENOMIC DNA]</scope>
</reference>
<keyword evidence="2" id="KW-1185">Reference proteome</keyword>
<dbReference type="PANTHER" id="PTHR48040:SF20">
    <property type="entry name" value="PLEIOTROPIC DRUG RESISTANCE PROTEIN 1"/>
    <property type="match status" value="1"/>
</dbReference>
<name>A0ABD1W4T2_9LAMI</name>
<evidence type="ECO:0000313" key="2">
    <source>
        <dbReference type="Proteomes" id="UP001604277"/>
    </source>
</evidence>
<proteinExistence type="predicted"/>
<organism evidence="1 2">
    <name type="scientific">Forsythia ovata</name>
    <dbReference type="NCBI Taxonomy" id="205694"/>
    <lineage>
        <taxon>Eukaryota</taxon>
        <taxon>Viridiplantae</taxon>
        <taxon>Streptophyta</taxon>
        <taxon>Embryophyta</taxon>
        <taxon>Tracheophyta</taxon>
        <taxon>Spermatophyta</taxon>
        <taxon>Magnoliopsida</taxon>
        <taxon>eudicotyledons</taxon>
        <taxon>Gunneridae</taxon>
        <taxon>Pentapetalae</taxon>
        <taxon>asterids</taxon>
        <taxon>lamiids</taxon>
        <taxon>Lamiales</taxon>
        <taxon>Oleaceae</taxon>
        <taxon>Forsythieae</taxon>
        <taxon>Forsythia</taxon>
    </lineage>
</organism>
<accession>A0ABD1W4T2</accession>
<comment type="caution">
    <text evidence="1">The sequence shown here is derived from an EMBL/GenBank/DDBJ whole genome shotgun (WGS) entry which is preliminary data.</text>
</comment>
<sequence>MEASSSLRANSSNIWMNTGIEVFSCSSREEDDEEALKWAVLEKLPNFDCLRKGILFGSKGSNEIDVHDLGFEDKKNLVQRLVNVVEEDNEKFLLKLGNRIDRVGIDLPMIENDIAIRALQVEERLLFC</sequence>
<protein>
    <submittedName>
        <fullName evidence="1">ABC transporter G family member 40</fullName>
    </submittedName>
</protein>
<gene>
    <name evidence="1" type="ORF">Fot_13897</name>
</gene>
<dbReference type="AlphaFoldDB" id="A0ABD1W4T2"/>
<dbReference type="EMBL" id="JBFOLJ010000004">
    <property type="protein sequence ID" value="KAL2544664.1"/>
    <property type="molecule type" value="Genomic_DNA"/>
</dbReference>